<reference evidence="3 4" key="1">
    <citation type="submission" date="2021-03" db="EMBL/GenBank/DDBJ databases">
        <title>Microbacterium pauli sp. nov., isolated from microfiltered milk.</title>
        <authorList>
            <person name="Bellassi P."/>
            <person name="Fontana A."/>
            <person name="Callegari M.L."/>
            <person name="Lorenzo M."/>
            <person name="Cappa F."/>
        </authorList>
    </citation>
    <scope>NUCLEOTIDE SEQUENCE [LARGE SCALE GENOMIC DNA]</scope>
    <source>
        <strain evidence="3 4">DSM 18909</strain>
    </source>
</reference>
<dbReference type="EMBL" id="JAFLHG010000003">
    <property type="protein sequence ID" value="MBT8797393.1"/>
    <property type="molecule type" value="Genomic_DNA"/>
</dbReference>
<organism evidence="3 4">
    <name type="scientific">Microbacterium flavum</name>
    <dbReference type="NCBI Taxonomy" id="415216"/>
    <lineage>
        <taxon>Bacteria</taxon>
        <taxon>Bacillati</taxon>
        <taxon>Actinomycetota</taxon>
        <taxon>Actinomycetes</taxon>
        <taxon>Micrococcales</taxon>
        <taxon>Microbacteriaceae</taxon>
        <taxon>Microbacterium</taxon>
    </lineage>
</organism>
<dbReference type="RefSeq" id="WP_215486632.1">
    <property type="nucleotide sequence ID" value="NZ_BAAAPJ010000003.1"/>
</dbReference>
<keyword evidence="1" id="KW-0472">Membrane</keyword>
<evidence type="ECO:0000313" key="4">
    <source>
        <dbReference type="Proteomes" id="UP000740605"/>
    </source>
</evidence>
<keyword evidence="1" id="KW-1133">Transmembrane helix</keyword>
<protein>
    <submittedName>
        <fullName evidence="3">Pilus assembly protein</fullName>
    </submittedName>
</protein>
<evidence type="ECO:0000259" key="2">
    <source>
        <dbReference type="Pfam" id="PF07811"/>
    </source>
</evidence>
<evidence type="ECO:0000313" key="3">
    <source>
        <dbReference type="EMBL" id="MBT8797393.1"/>
    </source>
</evidence>
<evidence type="ECO:0000256" key="1">
    <source>
        <dbReference type="SAM" id="Phobius"/>
    </source>
</evidence>
<proteinExistence type="predicted"/>
<gene>
    <name evidence="3" type="ORF">J0P97_04820</name>
</gene>
<keyword evidence="4" id="KW-1185">Reference proteome</keyword>
<dbReference type="Pfam" id="PF07811">
    <property type="entry name" value="TadE"/>
    <property type="match status" value="1"/>
</dbReference>
<dbReference type="Proteomes" id="UP000740605">
    <property type="component" value="Unassembled WGS sequence"/>
</dbReference>
<feature type="transmembrane region" description="Helical" evidence="1">
    <location>
        <begin position="20"/>
        <end position="43"/>
    </location>
</feature>
<dbReference type="InterPro" id="IPR012495">
    <property type="entry name" value="TadE-like_dom"/>
</dbReference>
<sequence length="133" mass="13683">MRGLRESLRDDEAGSAPVEFVLVGTLLTLLTLAVVQLALAVYVRNVVHDAAVEGAYHGALADTRPEDGASRTERLIASAVGGGLEAAVTAATVDSDAGPQVEVTVRTTLPLIGLLGIPAGLEVTAHAPRESFD</sequence>
<comment type="caution">
    <text evidence="3">The sequence shown here is derived from an EMBL/GenBank/DDBJ whole genome shotgun (WGS) entry which is preliminary data.</text>
</comment>
<name>A0ABS5XSA2_9MICO</name>
<keyword evidence="1" id="KW-0812">Transmembrane</keyword>
<feature type="domain" description="TadE-like" evidence="2">
    <location>
        <begin position="14"/>
        <end position="55"/>
    </location>
</feature>
<accession>A0ABS5XSA2</accession>